<evidence type="ECO:0000256" key="4">
    <source>
        <dbReference type="ARBA" id="ARBA00022485"/>
    </source>
</evidence>
<evidence type="ECO:0000313" key="13">
    <source>
        <dbReference type="Proteomes" id="UP000318661"/>
    </source>
</evidence>
<keyword evidence="8" id="KW-0712">Selenocysteine</keyword>
<dbReference type="GO" id="GO:0016491">
    <property type="term" value="F:oxidoreductase activity"/>
    <property type="evidence" value="ECO:0007669"/>
    <property type="project" value="UniProtKB-KW"/>
</dbReference>
<dbReference type="FunFam" id="3.40.228.10:FF:000009">
    <property type="entry name" value="Formate dehydrogenase, alpha subunit, selenocysteine-containing"/>
    <property type="match status" value="1"/>
</dbReference>
<sequence>MAGPTSPTRMSSWRWAATRRRTTRSDSVSNYALQNRRFQEDYVRLHTNAPFIVRDGFTFDEKTGLFSGWDPDKKQYDASTWQYELDGQGNAKVDPTLQHPRSVFQLMKKFYSRYTPQKVSEVCGCNAEAFTKAAEIITSTYTPTRVGTIMYALGWTHHSFSVQLIKTAAMLQLLLGNVGMPGGGVNALRGHANIQGGTDMGMAYHNVPGYMPIPKAAHQSLEDFFKVAVPKPLRPNSVNFWSNTPKLFISQLKAYYASSATKENQFGYHLHPKLPENAATGKLENWSWAFIYDHAAQGQVEGLVDFGMNPVCNGPNSRKMVFALSQLKWLVVAENFETETSSFWKPEILALAGKKTEDVKTEVFLLPAANFAEKSGSFTNSSRWAQWKYKALDAPGQAKPDQEIVGRIFTKVRELYRNEGGVFPDPVLALDWSYANPLSPAEDEVAREINGKDLTTGQQLPSFSALKDDGTTSSGNWLYCGSYTADGNMMTRRSTEDPSGMQRFSNWAWSWPANRRIMYNRASTDAQGRPWDPSRTAIVWNGKAWVGDVPDYPGTSEPEKGAGAFIVLPEGVARLFTPGDTLKEGPFPEFYEPVESPVDNPMHPTGQSRNPVATIFKTTEW</sequence>
<evidence type="ECO:0000256" key="8">
    <source>
        <dbReference type="ARBA" id="ARBA00022933"/>
    </source>
</evidence>
<keyword evidence="9" id="KW-0560">Oxidoreductase</keyword>
<keyword evidence="5" id="KW-0479">Metal-binding</keyword>
<comment type="caution">
    <text evidence="12">The sequence shown here is derived from an EMBL/GenBank/DDBJ whole genome shotgun (WGS) entry which is preliminary data.</text>
</comment>
<comment type="cofactor">
    <cofactor evidence="1">
        <name>[4Fe-4S] cluster</name>
        <dbReference type="ChEBI" id="CHEBI:49883"/>
    </cofactor>
</comment>
<keyword evidence="11" id="KW-0411">Iron-sulfur</keyword>
<comment type="similarity">
    <text evidence="3">Belongs to the prokaryotic molybdopterin-containing oxidoreductase family.</text>
</comment>
<evidence type="ECO:0000256" key="5">
    <source>
        <dbReference type="ARBA" id="ARBA00022723"/>
    </source>
</evidence>
<protein>
    <submittedName>
        <fullName evidence="12">Formate dehydrogenase</fullName>
    </submittedName>
</protein>
<evidence type="ECO:0000256" key="11">
    <source>
        <dbReference type="ARBA" id="ARBA00023014"/>
    </source>
</evidence>
<evidence type="ECO:0000256" key="3">
    <source>
        <dbReference type="ARBA" id="ARBA00010312"/>
    </source>
</evidence>
<dbReference type="Proteomes" id="UP000318661">
    <property type="component" value="Unassembled WGS sequence"/>
</dbReference>
<dbReference type="PANTHER" id="PTHR43598">
    <property type="entry name" value="TUNGSTEN-CONTAINING FORMYLMETHANOFURAN DEHYDROGENASE 2 SUBUNIT B"/>
    <property type="match status" value="1"/>
</dbReference>
<dbReference type="GO" id="GO:0051539">
    <property type="term" value="F:4 iron, 4 sulfur cluster binding"/>
    <property type="evidence" value="ECO:0007669"/>
    <property type="project" value="UniProtKB-KW"/>
</dbReference>
<comment type="subcellular location">
    <subcellularLocation>
        <location evidence="2">Periplasm</location>
    </subcellularLocation>
</comment>
<evidence type="ECO:0000256" key="6">
    <source>
        <dbReference type="ARBA" id="ARBA00022729"/>
    </source>
</evidence>
<keyword evidence="4" id="KW-0004">4Fe-4S</keyword>
<dbReference type="GO" id="GO:0009055">
    <property type="term" value="F:electron transfer activity"/>
    <property type="evidence" value="ECO:0007669"/>
    <property type="project" value="TreeGrafter"/>
</dbReference>
<dbReference type="GO" id="GO:0042597">
    <property type="term" value="C:periplasmic space"/>
    <property type="evidence" value="ECO:0007669"/>
    <property type="project" value="UniProtKB-SubCell"/>
</dbReference>
<organism evidence="12 13">
    <name type="scientific">Candidatus Segetimicrobium genomatis</name>
    <dbReference type="NCBI Taxonomy" id="2569760"/>
    <lineage>
        <taxon>Bacteria</taxon>
        <taxon>Bacillati</taxon>
        <taxon>Candidatus Sysuimicrobiota</taxon>
        <taxon>Candidatus Sysuimicrobiia</taxon>
        <taxon>Candidatus Sysuimicrobiales</taxon>
        <taxon>Candidatus Segetimicrobiaceae</taxon>
        <taxon>Candidatus Segetimicrobium</taxon>
    </lineage>
</organism>
<dbReference type="Gene3D" id="3.40.228.10">
    <property type="entry name" value="Dimethylsulfoxide Reductase, domain 2"/>
    <property type="match status" value="2"/>
</dbReference>
<dbReference type="GO" id="GO:0009061">
    <property type="term" value="P:anaerobic respiration"/>
    <property type="evidence" value="ECO:0007669"/>
    <property type="project" value="TreeGrafter"/>
</dbReference>
<dbReference type="SUPFAM" id="SSF53706">
    <property type="entry name" value="Formate dehydrogenase/DMSO reductase, domains 1-3"/>
    <property type="match status" value="1"/>
</dbReference>
<dbReference type="Gene3D" id="3.40.50.740">
    <property type="match status" value="1"/>
</dbReference>
<dbReference type="EMBL" id="VBAJ01000348">
    <property type="protein sequence ID" value="TMJ00354.1"/>
    <property type="molecule type" value="Genomic_DNA"/>
</dbReference>
<reference evidence="12 13" key="1">
    <citation type="journal article" date="2019" name="Nat. Microbiol.">
        <title>Mediterranean grassland soil C-N compound turnover is dependent on rainfall and depth, and is mediated by genomically divergent microorganisms.</title>
        <authorList>
            <person name="Diamond S."/>
            <person name="Andeer P.F."/>
            <person name="Li Z."/>
            <person name="Crits-Christoph A."/>
            <person name="Burstein D."/>
            <person name="Anantharaman K."/>
            <person name="Lane K.R."/>
            <person name="Thomas B.C."/>
            <person name="Pan C."/>
            <person name="Northen T.R."/>
            <person name="Banfield J.F."/>
        </authorList>
    </citation>
    <scope>NUCLEOTIDE SEQUENCE [LARGE SCALE GENOMIC DNA]</scope>
    <source>
        <strain evidence="12">NP_2</strain>
    </source>
</reference>
<evidence type="ECO:0000256" key="2">
    <source>
        <dbReference type="ARBA" id="ARBA00004418"/>
    </source>
</evidence>
<keyword evidence="6" id="KW-0732">Signal</keyword>
<keyword evidence="10" id="KW-0408">Iron</keyword>
<dbReference type="Gene3D" id="2.40.40.20">
    <property type="match status" value="1"/>
</dbReference>
<evidence type="ECO:0000256" key="10">
    <source>
        <dbReference type="ARBA" id="ARBA00023004"/>
    </source>
</evidence>
<dbReference type="GO" id="GO:0030151">
    <property type="term" value="F:molybdenum ion binding"/>
    <property type="evidence" value="ECO:0007669"/>
    <property type="project" value="TreeGrafter"/>
</dbReference>
<keyword evidence="7" id="KW-0574">Periplasm</keyword>
<accession>A0A537KX81</accession>
<dbReference type="PANTHER" id="PTHR43598:SF1">
    <property type="entry name" value="FORMATE DEHYDROGENASE-O MAJOR SUBUNIT"/>
    <property type="match status" value="1"/>
</dbReference>
<feature type="non-terminal residue" evidence="12">
    <location>
        <position position="621"/>
    </location>
</feature>
<evidence type="ECO:0000256" key="9">
    <source>
        <dbReference type="ARBA" id="ARBA00023002"/>
    </source>
</evidence>
<evidence type="ECO:0000313" key="12">
    <source>
        <dbReference type="EMBL" id="TMJ00354.1"/>
    </source>
</evidence>
<evidence type="ECO:0000256" key="7">
    <source>
        <dbReference type="ARBA" id="ARBA00022764"/>
    </source>
</evidence>
<dbReference type="AlphaFoldDB" id="A0A537KX81"/>
<evidence type="ECO:0000256" key="1">
    <source>
        <dbReference type="ARBA" id="ARBA00001966"/>
    </source>
</evidence>
<name>A0A537KX81_9BACT</name>
<proteinExistence type="inferred from homology"/>
<gene>
    <name evidence="12" type="ORF">E6G99_13040</name>
</gene>